<proteinExistence type="predicted"/>
<organism evidence="2 3">
    <name type="scientific">Paramarasmius palmivorus</name>
    <dbReference type="NCBI Taxonomy" id="297713"/>
    <lineage>
        <taxon>Eukaryota</taxon>
        <taxon>Fungi</taxon>
        <taxon>Dikarya</taxon>
        <taxon>Basidiomycota</taxon>
        <taxon>Agaricomycotina</taxon>
        <taxon>Agaricomycetes</taxon>
        <taxon>Agaricomycetidae</taxon>
        <taxon>Agaricales</taxon>
        <taxon>Marasmiineae</taxon>
        <taxon>Marasmiaceae</taxon>
        <taxon>Paramarasmius</taxon>
    </lineage>
</organism>
<feature type="region of interest" description="Disordered" evidence="1">
    <location>
        <begin position="219"/>
        <end position="309"/>
    </location>
</feature>
<sequence length="531" mass="59615">MGSMLLRHLKEAMKDEERLVREHKGFTDNLTPELTAEWENMCVKWELATYPKKDVPNPFKVKEEFVSEEQALNELAEAEQERVRAGGIQYHAVNAPDFITMSLALVDDQDKLSFLILEQKRHPTLRQARHLNDQRNALRKQLKTHMDIRSIYMPGLPHYLDQINQSEDVTEVEPENAKVWLPSDLPQALIPKICTHDVAAVEKKLQKARCHDSLKGVRHVLRVKTRMQGKKRRRRKKSALSMNQPSLSTSNSPVLSTTPSPIPSVPPSTSPSLLPSASASPLPATTSLPSTSSAPANPETKKRQKLKAQTSALLGAKHVQGTSSVKTRFDTERMTTETDGFLGLLSRVPDGDGQIYPLDDLVGPNSKYKFELRSIPSSSTSVPIVDSKETVIGVLLGPPRGDKSWSEDVAATAAKELENARDELFFEEKRLSHKRGEFPVQPYGYSFGGGQEYPKRIYHTPKNEDILRRLTSLPCFIRLAGHANGGFATWAPKVYNQFCDLDTRLRDKHPDCTRNFANSVWACTTYNFGLL</sequence>
<keyword evidence="3" id="KW-1185">Reference proteome</keyword>
<feature type="compositionally biased region" description="Polar residues" evidence="1">
    <location>
        <begin position="240"/>
        <end position="251"/>
    </location>
</feature>
<comment type="caution">
    <text evidence="2">The sequence shown here is derived from an EMBL/GenBank/DDBJ whole genome shotgun (WGS) entry which is preliminary data.</text>
</comment>
<feature type="compositionally biased region" description="Low complexity" evidence="1">
    <location>
        <begin position="270"/>
        <end position="296"/>
    </location>
</feature>
<evidence type="ECO:0000256" key="1">
    <source>
        <dbReference type="SAM" id="MobiDB-lite"/>
    </source>
</evidence>
<feature type="compositionally biased region" description="Basic residues" evidence="1">
    <location>
        <begin position="219"/>
        <end position="238"/>
    </location>
</feature>
<evidence type="ECO:0000313" key="2">
    <source>
        <dbReference type="EMBL" id="KAK7024190.1"/>
    </source>
</evidence>
<dbReference type="Proteomes" id="UP001383192">
    <property type="component" value="Unassembled WGS sequence"/>
</dbReference>
<reference evidence="2 3" key="1">
    <citation type="submission" date="2024-01" db="EMBL/GenBank/DDBJ databases">
        <title>A draft genome for a cacao thread blight-causing isolate of Paramarasmius palmivorus.</title>
        <authorList>
            <person name="Baruah I.K."/>
            <person name="Bukari Y."/>
            <person name="Amoako-Attah I."/>
            <person name="Meinhardt L.W."/>
            <person name="Bailey B.A."/>
            <person name="Cohen S.P."/>
        </authorList>
    </citation>
    <scope>NUCLEOTIDE SEQUENCE [LARGE SCALE GENOMIC DNA]</scope>
    <source>
        <strain evidence="2 3">GH-12</strain>
    </source>
</reference>
<protein>
    <submittedName>
        <fullName evidence="2">Uncharacterized protein</fullName>
    </submittedName>
</protein>
<accession>A0AAW0BDV0</accession>
<feature type="compositionally biased region" description="Pro residues" evidence="1">
    <location>
        <begin position="260"/>
        <end position="269"/>
    </location>
</feature>
<dbReference type="AlphaFoldDB" id="A0AAW0BDV0"/>
<dbReference type="EMBL" id="JAYKXP010000130">
    <property type="protein sequence ID" value="KAK7024190.1"/>
    <property type="molecule type" value="Genomic_DNA"/>
</dbReference>
<name>A0AAW0BDV0_9AGAR</name>
<evidence type="ECO:0000313" key="3">
    <source>
        <dbReference type="Proteomes" id="UP001383192"/>
    </source>
</evidence>
<gene>
    <name evidence="2" type="ORF">VNI00_016498</name>
</gene>